<reference evidence="1" key="1">
    <citation type="journal article" date="2021" name="Proc. Natl. Acad. Sci. U.S.A.">
        <title>A Catalog of Tens of Thousands of Viruses from Human Metagenomes Reveals Hidden Associations with Chronic Diseases.</title>
        <authorList>
            <person name="Tisza M.J."/>
            <person name="Buck C.B."/>
        </authorList>
    </citation>
    <scope>NUCLEOTIDE SEQUENCE</scope>
    <source>
        <strain evidence="1">CtPuP5</strain>
    </source>
</reference>
<dbReference type="EMBL" id="BK014662">
    <property type="protein sequence ID" value="DAD66701.1"/>
    <property type="molecule type" value="Genomic_DNA"/>
</dbReference>
<proteinExistence type="predicted"/>
<protein>
    <submittedName>
        <fullName evidence="1">Uncharacterized protein</fullName>
    </submittedName>
</protein>
<evidence type="ECO:0000313" key="1">
    <source>
        <dbReference type="EMBL" id="DAD66701.1"/>
    </source>
</evidence>
<organism evidence="1">
    <name type="scientific">Myoviridae sp. ctPuP5</name>
    <dbReference type="NCBI Taxonomy" id="2823543"/>
    <lineage>
        <taxon>Viruses</taxon>
        <taxon>Duplodnaviria</taxon>
        <taxon>Heunggongvirae</taxon>
        <taxon>Uroviricota</taxon>
        <taxon>Caudoviricetes</taxon>
    </lineage>
</organism>
<name>A0A8S5L9W4_9CAUD</name>
<accession>A0A8S5L9W4</accession>
<sequence>MEKYIAKSDIKELYIKKGEILIVKNGIPCLAKNEERKFPFIDIHNVRFFEPFTEKFKSGDFVKFEKVVYEVVGFDNGQKKYDLCFIGSNKFAFKGVAEKWLEKVEMYYFLSSKGIVQSAVTDKDEEADRWRKLTNNFFLTKQEAKNERIKILNSVTNGEQETN</sequence>